<dbReference type="InterPro" id="IPR023617">
    <property type="entry name" value="Tyr-tRNA-ligase_arc/euk-type"/>
</dbReference>
<keyword evidence="5 8" id="KW-0648">Protein biosynthesis</keyword>
<dbReference type="NCBIfam" id="TIGR00234">
    <property type="entry name" value="tyrS"/>
    <property type="match status" value="1"/>
</dbReference>
<dbReference type="EMBL" id="LVVT01000024">
    <property type="protein sequence ID" value="TQS81137.1"/>
    <property type="molecule type" value="Genomic_DNA"/>
</dbReference>
<dbReference type="PANTHER" id="PTHR46264:SF4">
    <property type="entry name" value="TYROSINE--TRNA LIGASE, CYTOPLASMIC"/>
    <property type="match status" value="1"/>
</dbReference>
<dbReference type="RefSeq" id="WP_400195196.1">
    <property type="nucleotide sequence ID" value="NZ_CAYAYE010000021.1"/>
</dbReference>
<comment type="similarity">
    <text evidence="8">Belongs to the class-I aminoacyl-tRNA synthetase family. TyrS type 4 subfamily.</text>
</comment>
<comment type="subcellular location">
    <subcellularLocation>
        <location evidence="8">Cytoplasm</location>
    </subcellularLocation>
</comment>
<evidence type="ECO:0000313" key="9">
    <source>
        <dbReference type="EMBL" id="TQS81137.1"/>
    </source>
</evidence>
<feature type="binding site" evidence="8">
    <location>
        <position position="162"/>
    </location>
    <ligand>
        <name>L-tyrosine</name>
        <dbReference type="ChEBI" id="CHEBI:58315"/>
    </ligand>
</feature>
<accession>A0A8J8PA77</accession>
<dbReference type="InterPro" id="IPR014729">
    <property type="entry name" value="Rossmann-like_a/b/a_fold"/>
</dbReference>
<dbReference type="NCBIfam" id="NF006330">
    <property type="entry name" value="PRK08560.1"/>
    <property type="match status" value="1"/>
</dbReference>
<dbReference type="AlphaFoldDB" id="A0A8J8PA77"/>
<evidence type="ECO:0000256" key="3">
    <source>
        <dbReference type="ARBA" id="ARBA00022741"/>
    </source>
</evidence>
<gene>
    <name evidence="8" type="primary">tyrS</name>
    <name evidence="9" type="ORF">A3207_04475</name>
</gene>
<keyword evidence="3 8" id="KW-0547">Nucleotide-binding</keyword>
<dbReference type="GO" id="GO:0006437">
    <property type="term" value="P:tyrosyl-tRNA aminoacylation"/>
    <property type="evidence" value="ECO:0007669"/>
    <property type="project" value="UniProtKB-UniRule"/>
</dbReference>
<dbReference type="InterPro" id="IPR023678">
    <property type="entry name" value="Tyr-tRNA-ligase_4"/>
</dbReference>
<dbReference type="Proteomes" id="UP000752814">
    <property type="component" value="Unassembled WGS sequence"/>
</dbReference>
<dbReference type="PANTHER" id="PTHR46264">
    <property type="entry name" value="TYROSINE-TRNA LIGASE"/>
    <property type="match status" value="1"/>
</dbReference>
<feature type="binding site" evidence="8">
    <location>
        <position position="169"/>
    </location>
    <ligand>
        <name>L-tyrosine</name>
        <dbReference type="ChEBI" id="CHEBI:58315"/>
    </ligand>
</feature>
<dbReference type="EC" id="6.1.1.1" evidence="8"/>
<feature type="binding site" evidence="8">
    <location>
        <position position="229"/>
    </location>
    <ligand>
        <name>ATP</name>
        <dbReference type="ChEBI" id="CHEBI:30616"/>
    </ligand>
</feature>
<comment type="function">
    <text evidence="8">Catalyzes the attachment of tyrosine to tRNA(Tyr) in a two-step reaction: tyrosine is first activated by ATP to form Tyr-AMP and then transferred to the acceptor end of tRNA(Tyr).</text>
</comment>
<evidence type="ECO:0000256" key="5">
    <source>
        <dbReference type="ARBA" id="ARBA00022917"/>
    </source>
</evidence>
<comment type="catalytic activity">
    <reaction evidence="7 8">
        <text>tRNA(Tyr) + L-tyrosine + ATP = L-tyrosyl-tRNA(Tyr) + AMP + diphosphate + H(+)</text>
        <dbReference type="Rhea" id="RHEA:10220"/>
        <dbReference type="Rhea" id="RHEA-COMP:9706"/>
        <dbReference type="Rhea" id="RHEA-COMP:9707"/>
        <dbReference type="ChEBI" id="CHEBI:15378"/>
        <dbReference type="ChEBI" id="CHEBI:30616"/>
        <dbReference type="ChEBI" id="CHEBI:33019"/>
        <dbReference type="ChEBI" id="CHEBI:58315"/>
        <dbReference type="ChEBI" id="CHEBI:78442"/>
        <dbReference type="ChEBI" id="CHEBI:78536"/>
        <dbReference type="ChEBI" id="CHEBI:456215"/>
        <dbReference type="EC" id="6.1.1.1"/>
    </reaction>
</comment>
<evidence type="ECO:0000256" key="7">
    <source>
        <dbReference type="ARBA" id="ARBA00048248"/>
    </source>
</evidence>
<evidence type="ECO:0000256" key="6">
    <source>
        <dbReference type="ARBA" id="ARBA00023146"/>
    </source>
</evidence>
<keyword evidence="1 8" id="KW-0963">Cytoplasm</keyword>
<dbReference type="PIRSF" id="PIRSF006588">
    <property type="entry name" value="TyrRS_arch_euk"/>
    <property type="match status" value="1"/>
</dbReference>
<evidence type="ECO:0000313" key="10">
    <source>
        <dbReference type="Proteomes" id="UP000752814"/>
    </source>
</evidence>
<comment type="subunit">
    <text evidence="8">Homodimer.</text>
</comment>
<proteinExistence type="inferred from homology"/>
<feature type="binding site" evidence="8">
    <location>
        <position position="36"/>
    </location>
    <ligand>
        <name>L-tyrosine</name>
        <dbReference type="ChEBI" id="CHEBI:58315"/>
    </ligand>
</feature>
<dbReference type="GO" id="GO:0005737">
    <property type="term" value="C:cytoplasm"/>
    <property type="evidence" value="ECO:0007669"/>
    <property type="project" value="UniProtKB-SubCell"/>
</dbReference>
<reference evidence="9" key="1">
    <citation type="submission" date="2016-03" db="EMBL/GenBank/DDBJ databases">
        <authorList>
            <person name="Borrel G."/>
            <person name="Mccann A."/>
            <person name="O'Toole P.W."/>
        </authorList>
    </citation>
    <scope>NUCLEOTIDE SEQUENCE</scope>
    <source>
        <strain evidence="9">183</strain>
    </source>
</reference>
<dbReference type="InterPro" id="IPR002305">
    <property type="entry name" value="aa-tRNA-synth_Ic"/>
</dbReference>
<keyword evidence="6 8" id="KW-0030">Aminoacyl-tRNA synthetase</keyword>
<evidence type="ECO:0000256" key="8">
    <source>
        <dbReference type="HAMAP-Rule" id="MF_02009"/>
    </source>
</evidence>
<dbReference type="InterPro" id="IPR002307">
    <property type="entry name" value="Tyr-tRNA-ligase"/>
</dbReference>
<evidence type="ECO:0000256" key="4">
    <source>
        <dbReference type="ARBA" id="ARBA00022840"/>
    </source>
</evidence>
<keyword evidence="4 8" id="KW-0067">ATP-binding</keyword>
<organism evidence="9 10">
    <name type="scientific">Candidatus Methanomassiliicoccus intestinalis</name>
    <dbReference type="NCBI Taxonomy" id="1406512"/>
    <lineage>
        <taxon>Archaea</taxon>
        <taxon>Methanobacteriati</taxon>
        <taxon>Thermoplasmatota</taxon>
        <taxon>Thermoplasmata</taxon>
        <taxon>Methanomassiliicoccales</taxon>
        <taxon>Methanomassiliicoccaceae</taxon>
        <taxon>Methanomassiliicoccus</taxon>
    </lineage>
</organism>
<evidence type="ECO:0000256" key="1">
    <source>
        <dbReference type="ARBA" id="ARBA00022490"/>
    </source>
</evidence>
<dbReference type="InterPro" id="IPR050489">
    <property type="entry name" value="Tyr-tRNA_synthase"/>
</dbReference>
<dbReference type="PRINTS" id="PR01040">
    <property type="entry name" value="TRNASYNTHTYR"/>
</dbReference>
<comment type="caution">
    <text evidence="9">The sequence shown here is derived from an EMBL/GenBank/DDBJ whole genome shotgun (WGS) entry which is preliminary data.</text>
</comment>
<dbReference type="HAMAP" id="MF_02009">
    <property type="entry name" value="Tyr_tRNA_synth_type4"/>
    <property type="match status" value="1"/>
</dbReference>
<name>A0A8J8PA77_9ARCH</name>
<dbReference type="SUPFAM" id="SSF52374">
    <property type="entry name" value="Nucleotidylyl transferase"/>
    <property type="match status" value="1"/>
</dbReference>
<evidence type="ECO:0000256" key="2">
    <source>
        <dbReference type="ARBA" id="ARBA00022598"/>
    </source>
</evidence>
<dbReference type="GO" id="GO:0005524">
    <property type="term" value="F:ATP binding"/>
    <property type="evidence" value="ECO:0007669"/>
    <property type="project" value="UniProtKB-UniRule"/>
</dbReference>
<feature type="binding site" evidence="8">
    <location>
        <position position="184"/>
    </location>
    <ligand>
        <name>L-tyrosine</name>
        <dbReference type="ChEBI" id="CHEBI:58315"/>
    </ligand>
</feature>
<feature type="short sequence motif" description="'KMSKS' region" evidence="8">
    <location>
        <begin position="226"/>
        <end position="230"/>
    </location>
</feature>
<feature type="binding site" evidence="8">
    <location>
        <position position="166"/>
    </location>
    <ligand>
        <name>L-tyrosine</name>
        <dbReference type="ChEBI" id="CHEBI:58315"/>
    </ligand>
</feature>
<sequence length="349" mass="39435">MNAEERLSLLLRNTEETVTEEDLKALLSKKEKPRAYIGFEPSGLVHLGWALCASKMRDFIDADFELTIFMADWHARINDKLGGDIERIRLCAKYMGDCFAALGVPMDKVNFVLASEIMEKNNYWETVIKVGKVTSLSRIKRAMTIMGRKEDDAELDSSKFLYPLMQAADIFVMDIDVAYAGIDQRRAHMLAREAAEKLGWKVPVAIHTPLIPGLSGMNRMDPISGKMSKSHPDSNILIHDSAEDIQRKMKKAFCPPEAEGNPVLSVCKYIIFGRGGKLVIERPEKFGGNLEFNSYEELEKTYLAQELHPLDLKNGVAKALSDYLAPVREYFEKHPENLEALKESMAKMQ</sequence>
<dbReference type="Gene3D" id="3.40.50.620">
    <property type="entry name" value="HUPs"/>
    <property type="match status" value="1"/>
</dbReference>
<protein>
    <recommendedName>
        <fullName evidence="8">Tyrosine--tRNA ligase</fullName>
        <ecNumber evidence="8">6.1.1.1</ecNumber>
    </recommendedName>
    <alternativeName>
        <fullName evidence="8">Tyrosyl-tRNA synthetase</fullName>
        <shortName evidence="8">TyrRS</shortName>
    </alternativeName>
</protein>
<keyword evidence="2 8" id="KW-0436">Ligase</keyword>
<dbReference type="Pfam" id="PF00579">
    <property type="entry name" value="tRNA-synt_1b"/>
    <property type="match status" value="1"/>
</dbReference>
<dbReference type="GO" id="GO:0004831">
    <property type="term" value="F:tyrosine-tRNA ligase activity"/>
    <property type="evidence" value="ECO:0007669"/>
    <property type="project" value="UniProtKB-UniRule"/>
</dbReference>
<dbReference type="Gene3D" id="1.10.240.10">
    <property type="entry name" value="Tyrosyl-Transfer RNA Synthetase"/>
    <property type="match status" value="1"/>
</dbReference>